<evidence type="ECO:0000256" key="1">
    <source>
        <dbReference type="ARBA" id="ARBA00004604"/>
    </source>
</evidence>
<dbReference type="PROSITE" id="PS51358">
    <property type="entry name" value="NOP"/>
    <property type="match status" value="1"/>
</dbReference>
<dbReference type="InterPro" id="IPR042239">
    <property type="entry name" value="Nop_C"/>
</dbReference>
<comment type="caution">
    <text evidence="7">The sequence shown here is derived from an EMBL/GenBank/DDBJ whole genome shotgun (WGS) entry which is preliminary data.</text>
</comment>
<dbReference type="Pfam" id="PF01798">
    <property type="entry name" value="Nop"/>
    <property type="match status" value="1"/>
</dbReference>
<proteinExistence type="inferred from homology"/>
<dbReference type="Proteomes" id="UP001470230">
    <property type="component" value="Unassembled WGS sequence"/>
</dbReference>
<evidence type="ECO:0000256" key="4">
    <source>
        <dbReference type="ARBA" id="ARBA00023242"/>
    </source>
</evidence>
<feature type="compositionally biased region" description="Basic residues" evidence="5">
    <location>
        <begin position="446"/>
        <end position="455"/>
    </location>
</feature>
<dbReference type="Gene3D" id="1.10.246.90">
    <property type="entry name" value="Nop domain"/>
    <property type="match status" value="1"/>
</dbReference>
<evidence type="ECO:0000313" key="8">
    <source>
        <dbReference type="Proteomes" id="UP001470230"/>
    </source>
</evidence>
<keyword evidence="8" id="KW-1185">Reference proteome</keyword>
<dbReference type="SMART" id="SM00931">
    <property type="entry name" value="NOSIC"/>
    <property type="match status" value="1"/>
</dbReference>
<dbReference type="Gene3D" id="1.10.287.4070">
    <property type="match status" value="1"/>
</dbReference>
<gene>
    <name evidence="7" type="ORF">M9Y10_012893</name>
</gene>
<protein>
    <submittedName>
        <fullName evidence="7">Nucleolar protein 58</fullName>
    </submittedName>
</protein>
<dbReference type="InterPro" id="IPR036070">
    <property type="entry name" value="Nop_dom_sf"/>
</dbReference>
<organism evidence="7 8">
    <name type="scientific">Tritrichomonas musculus</name>
    <dbReference type="NCBI Taxonomy" id="1915356"/>
    <lineage>
        <taxon>Eukaryota</taxon>
        <taxon>Metamonada</taxon>
        <taxon>Parabasalia</taxon>
        <taxon>Tritrichomonadida</taxon>
        <taxon>Tritrichomonadidae</taxon>
        <taxon>Tritrichomonas</taxon>
    </lineage>
</organism>
<dbReference type="InterPro" id="IPR012974">
    <property type="entry name" value="NOP58/56_N"/>
</dbReference>
<keyword evidence="4" id="KW-0539">Nucleus</keyword>
<accession>A0ABR2I6U3</accession>
<dbReference type="InterPro" id="IPR002687">
    <property type="entry name" value="Nop_dom"/>
</dbReference>
<keyword evidence="3" id="KW-0690">Ribosome biogenesis</keyword>
<reference evidence="7 8" key="1">
    <citation type="submission" date="2024-04" db="EMBL/GenBank/DDBJ databases">
        <title>Tritrichomonas musculus Genome.</title>
        <authorList>
            <person name="Alves-Ferreira E."/>
            <person name="Grigg M."/>
            <person name="Lorenzi H."/>
            <person name="Galac M."/>
        </authorList>
    </citation>
    <scope>NUCLEOTIDE SEQUENCE [LARGE SCALE GENOMIC DNA]</scope>
    <source>
        <strain evidence="7 8">EAF2021</strain>
    </source>
</reference>
<dbReference type="EMBL" id="JAPFFF010000019">
    <property type="protein sequence ID" value="KAK8857799.1"/>
    <property type="molecule type" value="Genomic_DNA"/>
</dbReference>
<comment type="similarity">
    <text evidence="2">Belongs to the NOP5/NOP56 family.</text>
</comment>
<feature type="domain" description="Nop" evidence="6">
    <location>
        <begin position="285"/>
        <end position="403"/>
    </location>
</feature>
<evidence type="ECO:0000256" key="3">
    <source>
        <dbReference type="ARBA" id="ARBA00022517"/>
    </source>
</evidence>
<dbReference type="InterPro" id="IPR012976">
    <property type="entry name" value="NOSIC"/>
</dbReference>
<comment type="subcellular location">
    <subcellularLocation>
        <location evidence="1">Nucleus</location>
        <location evidence="1">Nucleolus</location>
    </subcellularLocation>
</comment>
<dbReference type="PANTHER" id="PTHR10894:SF1">
    <property type="entry name" value="NUCLEOLAR PROTEIN 58"/>
    <property type="match status" value="1"/>
</dbReference>
<evidence type="ECO:0000259" key="6">
    <source>
        <dbReference type="PROSITE" id="PS51358"/>
    </source>
</evidence>
<sequence length="475" mass="53150">MLILVETPVGYTLWNVKDKRILDKDDLCEEYQTPDQVQSVLQLKSLSKFANAEEAISSLKSTCNAELSQPLQKFLEENVISNGIKDSIQVADAGLARAISSLGIKCISPQGKDIPEIFRLIKNNIPSLLPGIDDATYRQLELGVAHGISTEVLKFSPSKVDSMIVNSVNLLDELDKEVNNYGMRVREWYGWHFPELKNVTADNYLFAQIVLKMGRRENAQTTDLEELKLTPQNVEEIRKSAQISIGTELSDDDLQCIQALATQVIELIEFKNQISNYIKQRMKEIAPNLTDLVGDSVGARLIAHAGSLNQLAKQAGSTIQVFGAEKALFKAKKEGKDTPKYGLLYHAQLVAHADQKFKGRMARSLAAKTALSSRKDAYGDEASKEIGSDDLLRLEKRLRQMQGQNDISFDKSRSFIKEEAEPQKIVVEQTPNYKPDTDFQIEELPKKRRKKKHHHKEGENGTETPAENVEGVAAE</sequence>
<evidence type="ECO:0000313" key="7">
    <source>
        <dbReference type="EMBL" id="KAK8857799.1"/>
    </source>
</evidence>
<dbReference type="SUPFAM" id="SSF89124">
    <property type="entry name" value="Nop domain"/>
    <property type="match status" value="1"/>
</dbReference>
<evidence type="ECO:0000256" key="2">
    <source>
        <dbReference type="ARBA" id="ARBA00009211"/>
    </source>
</evidence>
<dbReference type="InterPro" id="IPR045056">
    <property type="entry name" value="Nop56/Nop58"/>
</dbReference>
<dbReference type="PANTHER" id="PTHR10894">
    <property type="entry name" value="NUCLEOLAR PROTEIN 5 NUCLEOLAR PROTEIN NOP5 NOP58"/>
    <property type="match status" value="1"/>
</dbReference>
<evidence type="ECO:0000256" key="5">
    <source>
        <dbReference type="SAM" id="MobiDB-lite"/>
    </source>
</evidence>
<feature type="region of interest" description="Disordered" evidence="5">
    <location>
        <begin position="420"/>
        <end position="475"/>
    </location>
</feature>
<dbReference type="Pfam" id="PF08156">
    <property type="entry name" value="NOP5NT"/>
    <property type="match status" value="1"/>
</dbReference>
<name>A0ABR2I6U3_9EUKA</name>